<dbReference type="PANTHER" id="PTHR24361">
    <property type="entry name" value="MITOGEN-ACTIVATED KINASE KINASE KINASE"/>
    <property type="match status" value="1"/>
</dbReference>
<dbReference type="CDD" id="cd14014">
    <property type="entry name" value="STKc_PknB_like"/>
    <property type="match status" value="1"/>
</dbReference>
<dbReference type="PROSITE" id="PS00108">
    <property type="entry name" value="PROTEIN_KINASE_ST"/>
    <property type="match status" value="1"/>
</dbReference>
<gene>
    <name evidence="2" type="ORF">ASN18_0085</name>
</gene>
<dbReference type="Pfam" id="PF00069">
    <property type="entry name" value="Pkinase"/>
    <property type="match status" value="1"/>
</dbReference>
<name>A0ABR5SJZ1_9BACT</name>
<dbReference type="Gene3D" id="1.10.510.10">
    <property type="entry name" value="Transferase(Phosphotransferase) domain 1"/>
    <property type="match status" value="1"/>
</dbReference>
<dbReference type="RefSeq" id="WP_085050620.1">
    <property type="nucleotide sequence ID" value="NZ_LNQR01000001.1"/>
</dbReference>
<dbReference type="Proteomes" id="UP000060487">
    <property type="component" value="Unassembled WGS sequence"/>
</dbReference>
<reference evidence="2 3" key="1">
    <citation type="submission" date="2015-11" db="EMBL/GenBank/DDBJ databases">
        <authorList>
            <person name="Lin W."/>
        </authorList>
    </citation>
    <scope>NUCLEOTIDE SEQUENCE [LARGE SCALE GENOMIC DNA]</scope>
    <source>
        <strain evidence="2 3">HCH-1</strain>
    </source>
</reference>
<protein>
    <submittedName>
        <fullName evidence="2">Serine/threonine protein kinase</fullName>
        <ecNumber evidence="2">2.7.11.1</ecNumber>
    </submittedName>
</protein>
<organism evidence="2 3">
    <name type="scientific">Candidatus Magnetominusculus xianensis</name>
    <dbReference type="NCBI Taxonomy" id="1748249"/>
    <lineage>
        <taxon>Bacteria</taxon>
        <taxon>Pseudomonadati</taxon>
        <taxon>Nitrospirota</taxon>
        <taxon>Nitrospiria</taxon>
        <taxon>Nitrospirales</taxon>
        <taxon>Nitrospiraceae</taxon>
        <taxon>Candidatus Magnetominusculus</taxon>
    </lineage>
</organism>
<dbReference type="SUPFAM" id="SSF56112">
    <property type="entry name" value="Protein kinase-like (PK-like)"/>
    <property type="match status" value="1"/>
</dbReference>
<dbReference type="InterPro" id="IPR008271">
    <property type="entry name" value="Ser/Thr_kinase_AS"/>
</dbReference>
<evidence type="ECO:0000259" key="1">
    <source>
        <dbReference type="PROSITE" id="PS50011"/>
    </source>
</evidence>
<dbReference type="Gene3D" id="3.30.200.20">
    <property type="entry name" value="Phosphorylase Kinase, domain 1"/>
    <property type="match status" value="1"/>
</dbReference>
<dbReference type="PANTHER" id="PTHR24361:SF613">
    <property type="entry name" value="NUCLEAR RECEPTOR-BINDING PROTEIN-RELATED"/>
    <property type="match status" value="1"/>
</dbReference>
<dbReference type="InterPro" id="IPR000719">
    <property type="entry name" value="Prot_kinase_dom"/>
</dbReference>
<dbReference type="EMBL" id="LNQR01000001">
    <property type="protein sequence ID" value="KWT95156.1"/>
    <property type="molecule type" value="Genomic_DNA"/>
</dbReference>
<keyword evidence="2" id="KW-0723">Serine/threonine-protein kinase</keyword>
<dbReference type="PROSITE" id="PS50011">
    <property type="entry name" value="PROTEIN_KINASE_DOM"/>
    <property type="match status" value="1"/>
</dbReference>
<evidence type="ECO:0000313" key="3">
    <source>
        <dbReference type="Proteomes" id="UP000060487"/>
    </source>
</evidence>
<sequence length="375" mass="42219">MGLLYEGQDILGKYDVETLIAEGAFGEVYRVKHRFFGRQAMKVFKTVGMTIEETEQRLGEASMLSKMEHPNIVRVFDAGTTGTSKGICGFFTMEFVPGGNLHNFWCNHKDKLIPVETVVDIVQQVCRGLDVAHSKTPPIIHRDIKPQNVLIGYDSAGLRVRLSDFGLAKNVNPLTLRASAKGDPIFKAPEVFHQCEKKPCDCQKDSCAGDVWALGTILYLLLTDRMPFSELGDLGIIDRRLLDKPLIPPSRLNVCVNQLLDEITLRALSVKPEARYPSAREMLVDLDKWENNDKSHKTSTKVSQLSGASKDILGEFTVVNKEQAEKMVKEAINLSYKTGKLPEAADILEEALNKWPDFRQQYEYRIKLWRCGKAM</sequence>
<keyword evidence="2" id="KW-0418">Kinase</keyword>
<dbReference type="GO" id="GO:0004674">
    <property type="term" value="F:protein serine/threonine kinase activity"/>
    <property type="evidence" value="ECO:0007669"/>
    <property type="project" value="UniProtKB-KW"/>
</dbReference>
<comment type="caution">
    <text evidence="2">The sequence shown here is derived from an EMBL/GenBank/DDBJ whole genome shotgun (WGS) entry which is preliminary data.</text>
</comment>
<dbReference type="InterPro" id="IPR011009">
    <property type="entry name" value="Kinase-like_dom_sf"/>
</dbReference>
<proteinExistence type="predicted"/>
<keyword evidence="3" id="KW-1185">Reference proteome</keyword>
<keyword evidence="2" id="KW-0808">Transferase</keyword>
<dbReference type="InterPro" id="IPR053235">
    <property type="entry name" value="Ser_Thr_kinase"/>
</dbReference>
<accession>A0ABR5SJZ1</accession>
<feature type="domain" description="Protein kinase" evidence="1">
    <location>
        <begin position="14"/>
        <end position="290"/>
    </location>
</feature>
<dbReference type="EC" id="2.7.11.1" evidence="2"/>
<dbReference type="SMART" id="SM00220">
    <property type="entry name" value="S_TKc"/>
    <property type="match status" value="1"/>
</dbReference>
<evidence type="ECO:0000313" key="2">
    <source>
        <dbReference type="EMBL" id="KWT95156.1"/>
    </source>
</evidence>